<feature type="transmembrane region" description="Helical" evidence="1">
    <location>
        <begin position="6"/>
        <end position="26"/>
    </location>
</feature>
<dbReference type="EMBL" id="CP006867">
    <property type="protein sequence ID" value="ALU12671.1"/>
    <property type="molecule type" value="Genomic_DNA"/>
</dbReference>
<dbReference type="Proteomes" id="UP000060778">
    <property type="component" value="Chromosome"/>
</dbReference>
<dbReference type="STRING" id="940295.EYM_06270"/>
<gene>
    <name evidence="2" type="ORF">EYM_06270</name>
</gene>
<keyword evidence="1" id="KW-0472">Membrane</keyword>
<evidence type="ECO:0000256" key="1">
    <source>
        <dbReference type="SAM" id="Phobius"/>
    </source>
</evidence>
<reference evidence="2 3" key="1">
    <citation type="submission" date="2013-11" db="EMBL/GenBank/DDBJ databases">
        <title>Comparative genomics of Ignicoccus.</title>
        <authorList>
            <person name="Podar M."/>
        </authorList>
    </citation>
    <scope>NUCLEOTIDE SEQUENCE [LARGE SCALE GENOMIC DNA]</scope>
    <source>
        <strain evidence="2 3">DSM 13165</strain>
    </source>
</reference>
<proteinExistence type="predicted"/>
<dbReference type="AlphaFoldDB" id="A0A0U3FQQ0"/>
<keyword evidence="3" id="KW-1185">Reference proteome</keyword>
<dbReference type="GeneID" id="30680630"/>
<name>A0A0U3FQQ0_9CREN</name>
<evidence type="ECO:0000313" key="3">
    <source>
        <dbReference type="Proteomes" id="UP000060778"/>
    </source>
</evidence>
<organism evidence="2 3">
    <name type="scientific">Ignicoccus islandicus DSM 13165</name>
    <dbReference type="NCBI Taxonomy" id="940295"/>
    <lineage>
        <taxon>Archaea</taxon>
        <taxon>Thermoproteota</taxon>
        <taxon>Thermoprotei</taxon>
        <taxon>Desulfurococcales</taxon>
        <taxon>Desulfurococcaceae</taxon>
        <taxon>Ignicoccus</taxon>
    </lineage>
</organism>
<accession>A0A0U3FQQ0</accession>
<evidence type="ECO:0000313" key="2">
    <source>
        <dbReference type="EMBL" id="ALU12671.1"/>
    </source>
</evidence>
<sequence length="135" mass="15113">MIVDYASLACLVGSAIAATTSIVTLVKVNKAVKGLKQIYRKLDETEEAIEEVRSVVSRDRLSKKSALSLVEAARLLAEDARNLYEWSGEEKFLNVARKWEAFAELNRKAIEKILGYERDEMPASVTYNNEEAMVA</sequence>
<keyword evidence="1" id="KW-1133">Transmembrane helix</keyword>
<dbReference type="KEGG" id="iis:EYM_06270"/>
<keyword evidence="1" id="KW-0812">Transmembrane</keyword>
<protein>
    <submittedName>
        <fullName evidence="2">Uncharacterized protein</fullName>
    </submittedName>
</protein>
<dbReference type="RefSeq" id="WP_075050147.1">
    <property type="nucleotide sequence ID" value="NZ_CP006867.1"/>
</dbReference>